<proteinExistence type="predicted"/>
<dbReference type="EMBL" id="VSSQ01068554">
    <property type="protein sequence ID" value="MPN20724.1"/>
    <property type="molecule type" value="Genomic_DNA"/>
</dbReference>
<dbReference type="SUPFAM" id="SSF48208">
    <property type="entry name" value="Six-hairpin glycosidases"/>
    <property type="match status" value="1"/>
</dbReference>
<dbReference type="GO" id="GO:0005975">
    <property type="term" value="P:carbohydrate metabolic process"/>
    <property type="evidence" value="ECO:0007669"/>
    <property type="project" value="InterPro"/>
</dbReference>
<evidence type="ECO:0000313" key="1">
    <source>
        <dbReference type="EMBL" id="MPN20724.1"/>
    </source>
</evidence>
<accession>A0A645G9H6</accession>
<dbReference type="AlphaFoldDB" id="A0A645G9H6"/>
<name>A0A645G9H6_9ZZZZ</name>
<sequence>MFGIRPVGLKSFTLTPRLPAEWDQMALRRIHAFNTVFDIEVKRIPQNRLQVEIIQNGKTKTLTVKESETIKFTLK</sequence>
<reference evidence="1" key="1">
    <citation type="submission" date="2019-08" db="EMBL/GenBank/DDBJ databases">
        <authorList>
            <person name="Kucharzyk K."/>
            <person name="Murdoch R.W."/>
            <person name="Higgins S."/>
            <person name="Loffler F."/>
        </authorList>
    </citation>
    <scope>NUCLEOTIDE SEQUENCE</scope>
</reference>
<dbReference type="InterPro" id="IPR008928">
    <property type="entry name" value="6-hairpin_glycosidase_sf"/>
</dbReference>
<gene>
    <name evidence="1" type="ORF">SDC9_168103</name>
</gene>
<evidence type="ECO:0008006" key="2">
    <source>
        <dbReference type="Google" id="ProtNLM"/>
    </source>
</evidence>
<comment type="caution">
    <text evidence="1">The sequence shown here is derived from an EMBL/GenBank/DDBJ whole genome shotgun (WGS) entry which is preliminary data.</text>
</comment>
<protein>
    <recommendedName>
        <fullName evidence="2">Glycoside hydrolase family 65 C-terminal domain-containing protein</fullName>
    </recommendedName>
</protein>
<dbReference type="Gene3D" id="2.60.420.10">
    <property type="entry name" value="Maltose phosphorylase, domain 3"/>
    <property type="match status" value="1"/>
</dbReference>
<organism evidence="1">
    <name type="scientific">bioreactor metagenome</name>
    <dbReference type="NCBI Taxonomy" id="1076179"/>
    <lineage>
        <taxon>unclassified sequences</taxon>
        <taxon>metagenomes</taxon>
        <taxon>ecological metagenomes</taxon>
    </lineage>
</organism>